<dbReference type="Pfam" id="PF00899">
    <property type="entry name" value="ThiF"/>
    <property type="match status" value="1"/>
</dbReference>
<dbReference type="GO" id="GO:0016925">
    <property type="term" value="P:protein sumoylation"/>
    <property type="evidence" value="ECO:0007669"/>
    <property type="project" value="UniProtKB-UniPathway"/>
</dbReference>
<reference evidence="13" key="1">
    <citation type="submission" date="2015-02" db="EMBL/GenBank/DDBJ databases">
        <authorList>
            <person name="Gon?alves P."/>
        </authorList>
    </citation>
    <scope>NUCLEOTIDE SEQUENCE [LARGE SCALE GENOMIC DNA]</scope>
</reference>
<feature type="compositionally biased region" description="Gly residues" evidence="8">
    <location>
        <begin position="691"/>
        <end position="701"/>
    </location>
</feature>
<feature type="domain" description="THIF-type NAD/FAD binding fold" evidence="9">
    <location>
        <begin position="75"/>
        <end position="458"/>
    </location>
</feature>
<comment type="pathway">
    <text evidence="1">Protein modification; protein sumoylation.</text>
</comment>
<organism evidence="12 13">
    <name type="scientific">Sporidiobolus salmonicolor</name>
    <name type="common">Yeast-like fungus</name>
    <name type="synonym">Sporobolomyces salmonicolor</name>
    <dbReference type="NCBI Taxonomy" id="5005"/>
    <lineage>
        <taxon>Eukaryota</taxon>
        <taxon>Fungi</taxon>
        <taxon>Dikarya</taxon>
        <taxon>Basidiomycota</taxon>
        <taxon>Pucciniomycotina</taxon>
        <taxon>Microbotryomycetes</taxon>
        <taxon>Sporidiobolales</taxon>
        <taxon>Sporidiobolaceae</taxon>
        <taxon>Sporobolomyces</taxon>
    </lineage>
</organism>
<dbReference type="InterPro" id="IPR028077">
    <property type="entry name" value="UAE_UbL_dom"/>
</dbReference>
<evidence type="ECO:0000259" key="9">
    <source>
        <dbReference type="Pfam" id="PF00899"/>
    </source>
</evidence>
<dbReference type="PANTHER" id="PTHR10953:SF5">
    <property type="entry name" value="SUMO-ACTIVATING ENZYME SUBUNIT 2"/>
    <property type="match status" value="1"/>
</dbReference>
<dbReference type="UniPathway" id="UPA00886"/>
<evidence type="ECO:0000256" key="1">
    <source>
        <dbReference type="ARBA" id="ARBA00004718"/>
    </source>
</evidence>
<dbReference type="GO" id="GO:0005737">
    <property type="term" value="C:cytoplasm"/>
    <property type="evidence" value="ECO:0007669"/>
    <property type="project" value="TreeGrafter"/>
</dbReference>
<keyword evidence="7" id="KW-0067">ATP-binding</keyword>
<evidence type="ECO:0000256" key="4">
    <source>
        <dbReference type="ARBA" id="ARBA00022741"/>
    </source>
</evidence>
<protein>
    <submittedName>
        <fullName evidence="12">SPOSA6832_00923-mRNA-1:cds</fullName>
    </submittedName>
</protein>
<gene>
    <name evidence="12" type="primary">SPOSA6832_00923</name>
</gene>
<dbReference type="Gene3D" id="3.10.290.20">
    <property type="entry name" value="Ubiquitin-like 2 activating enzyme e1b. Chain: B, domain 3"/>
    <property type="match status" value="1"/>
</dbReference>
<dbReference type="EMBL" id="CENE01000003">
    <property type="protein sequence ID" value="CEQ39397.1"/>
    <property type="molecule type" value="Genomic_DNA"/>
</dbReference>
<dbReference type="GO" id="GO:0046872">
    <property type="term" value="F:metal ion binding"/>
    <property type="evidence" value="ECO:0007669"/>
    <property type="project" value="UniProtKB-KW"/>
</dbReference>
<dbReference type="GO" id="GO:0031510">
    <property type="term" value="C:SUMO activating enzyme complex"/>
    <property type="evidence" value="ECO:0007669"/>
    <property type="project" value="TreeGrafter"/>
</dbReference>
<feature type="domain" description="Ubiquitin-activating enzyme SCCH" evidence="10">
    <location>
        <begin position="342"/>
        <end position="426"/>
    </location>
</feature>
<evidence type="ECO:0000256" key="6">
    <source>
        <dbReference type="ARBA" id="ARBA00022833"/>
    </source>
</evidence>
<evidence type="ECO:0000259" key="10">
    <source>
        <dbReference type="Pfam" id="PF10585"/>
    </source>
</evidence>
<comment type="similarity">
    <text evidence="2">Belongs to the ubiquitin-activating E1 family.</text>
</comment>
<keyword evidence="4" id="KW-0547">Nucleotide-binding</keyword>
<evidence type="ECO:0000256" key="5">
    <source>
        <dbReference type="ARBA" id="ARBA00022786"/>
    </source>
</evidence>
<keyword evidence="13" id="KW-1185">Reference proteome</keyword>
<dbReference type="InterPro" id="IPR019572">
    <property type="entry name" value="UBA_E1_SCCH"/>
</dbReference>
<dbReference type="OrthoDB" id="10255449at2759"/>
<dbReference type="GO" id="GO:0005524">
    <property type="term" value="F:ATP binding"/>
    <property type="evidence" value="ECO:0007669"/>
    <property type="project" value="UniProtKB-KW"/>
</dbReference>
<feature type="region of interest" description="Disordered" evidence="8">
    <location>
        <begin position="687"/>
        <end position="730"/>
    </location>
</feature>
<evidence type="ECO:0000256" key="2">
    <source>
        <dbReference type="ARBA" id="ARBA00005673"/>
    </source>
</evidence>
<accession>A0A0D6EH96</accession>
<dbReference type="Gene3D" id="3.50.50.80">
    <property type="entry name" value="Ubiquitin-activating enzyme E1, inactive adenylation domain, subdomain 1"/>
    <property type="match status" value="1"/>
</dbReference>
<evidence type="ECO:0000313" key="12">
    <source>
        <dbReference type="EMBL" id="CEQ39397.1"/>
    </source>
</evidence>
<dbReference type="GO" id="GO:0019948">
    <property type="term" value="F:SUMO activating enzyme activity"/>
    <property type="evidence" value="ECO:0007669"/>
    <property type="project" value="TreeGrafter"/>
</dbReference>
<dbReference type="FunFam" id="3.50.50.80:FF:000002">
    <property type="entry name" value="SUMO-activating enzyme subunit 2"/>
    <property type="match status" value="1"/>
</dbReference>
<dbReference type="Proteomes" id="UP000243876">
    <property type="component" value="Unassembled WGS sequence"/>
</dbReference>
<keyword evidence="6" id="KW-0862">Zinc</keyword>
<dbReference type="Pfam" id="PF10585">
    <property type="entry name" value="UBA_E1_SCCH"/>
    <property type="match status" value="1"/>
</dbReference>
<dbReference type="InterPro" id="IPR000594">
    <property type="entry name" value="ThiF_NAD_FAD-bd"/>
</dbReference>
<feature type="compositionally biased region" description="Basic and acidic residues" evidence="8">
    <location>
        <begin position="716"/>
        <end position="729"/>
    </location>
</feature>
<keyword evidence="3" id="KW-0479">Metal-binding</keyword>
<dbReference type="Pfam" id="PF14732">
    <property type="entry name" value="UAE_UbL"/>
    <property type="match status" value="1"/>
</dbReference>
<feature type="domain" description="Ubiquitin/SUMO-activating enzyme ubiquitin-like" evidence="11">
    <location>
        <begin position="501"/>
        <end position="565"/>
    </location>
</feature>
<evidence type="ECO:0000259" key="11">
    <source>
        <dbReference type="Pfam" id="PF14732"/>
    </source>
</evidence>
<name>A0A0D6EH96_SPOSA</name>
<evidence type="ECO:0000256" key="7">
    <source>
        <dbReference type="ARBA" id="ARBA00022840"/>
    </source>
</evidence>
<dbReference type="InterPro" id="IPR035985">
    <property type="entry name" value="Ubiquitin-activating_enz"/>
</dbReference>
<keyword evidence="5" id="KW-0833">Ubl conjugation pathway</keyword>
<dbReference type="AlphaFoldDB" id="A0A0D6EH96"/>
<dbReference type="InterPro" id="IPR023318">
    <property type="entry name" value="Ub_act_enz_dom_a_sf"/>
</dbReference>
<evidence type="ECO:0000313" key="13">
    <source>
        <dbReference type="Proteomes" id="UP000243876"/>
    </source>
</evidence>
<dbReference type="InterPro" id="IPR045886">
    <property type="entry name" value="ThiF/MoeB/HesA"/>
</dbReference>
<dbReference type="PANTHER" id="PTHR10953">
    <property type="entry name" value="UBIQUITIN-ACTIVATING ENZYME E1"/>
    <property type="match status" value="1"/>
</dbReference>
<sequence length="765" mass="82596">MAAPPDRYAHARAILGEDLFAKLQNSRVLVVGAGGIGCELLKNMGPLPSRSPSLPIVHPLTPTPLLRRQTPVMSGFGGGPRGQIHVLDLDTIDLSNLNRQFLFQKQHVKRPKAVVARETALKFNPHVNITALHRNIKDTEFNVDYFKSFDFVMNALDNLDARRHVNRMCLAANIPLIESGTSGYRGQVQPILKDVTDCFDCSVCTIRSTPSTAHHCIAWAKSYLFPCPYRANQGQGFALLKELTSDHDRRQLFGADDEADQQELDDAEKNGENVDEIQELRKEAAAVRELRAMLTQEGAPKRVFDKVYTSDIHRLLKMEDMWAHRKPPHPLSFEELQVAVAAKKAKASEGEEAPKGIKDQRKLKIEDSFELFVDAVERLSKRIDPTGANPLSFDKDDDDTLDFVAAAANLRAAAFGIESQTRFQVKEYAGNIIPAIATTNAIIAGVLVLQALSVLRQTWTDARSVWLKRQADKVFDVGPCSTPNPYCAVCRVVYLPVSFVEDFTLGEFVQELVVRKVGFEGSVSVQEGSRLLWESEDFENNGNKTMKELGLGEGKFVTVNDDDEPHYPVSFSVGSFLPADSPDRFALSAAVPSPIPLKAPPPAALEPDSDSEELVISTSAAGTAGVPEDDDLVVIEDKASASFTSAAAAAAAAGQLSLGKDKGEAAGAPGAVVTGKKRSVDEAGLLEDGEGAGAGAGGGKGAKPASKSSAWTGVGDVERERIGKGRERGGTLFEKVTTVEAACGLGSSLPFFPSLPRFDCATTES</sequence>
<evidence type="ECO:0000256" key="3">
    <source>
        <dbReference type="ARBA" id="ARBA00022723"/>
    </source>
</evidence>
<dbReference type="SUPFAM" id="SSF69572">
    <property type="entry name" value="Activating enzymes of the ubiquitin-like proteins"/>
    <property type="match status" value="1"/>
</dbReference>
<evidence type="ECO:0000256" key="8">
    <source>
        <dbReference type="SAM" id="MobiDB-lite"/>
    </source>
</evidence>
<proteinExistence type="inferred from homology"/>
<dbReference type="Gene3D" id="1.10.10.520">
    <property type="entry name" value="Ubiquitin activating enzymes (Uba3). Chain: B, domain 2"/>
    <property type="match status" value="1"/>
</dbReference>
<dbReference type="InterPro" id="IPR042449">
    <property type="entry name" value="Ub-E1_IAD_1"/>
</dbReference>